<dbReference type="PANTHER" id="PTHR21228">
    <property type="entry name" value="FAST LEU-RICH DOMAIN-CONTAINING"/>
    <property type="match status" value="1"/>
</dbReference>
<organism evidence="2 3">
    <name type="scientific">Cyclotella atomus</name>
    <dbReference type="NCBI Taxonomy" id="382360"/>
    <lineage>
        <taxon>Eukaryota</taxon>
        <taxon>Sar</taxon>
        <taxon>Stramenopiles</taxon>
        <taxon>Ochrophyta</taxon>
        <taxon>Bacillariophyta</taxon>
        <taxon>Coscinodiscophyceae</taxon>
        <taxon>Thalassiosirophycidae</taxon>
        <taxon>Stephanodiscales</taxon>
        <taxon>Stephanodiscaceae</taxon>
        <taxon>Cyclotella</taxon>
    </lineage>
</organism>
<dbReference type="Proteomes" id="UP001530400">
    <property type="component" value="Unassembled WGS sequence"/>
</dbReference>
<protein>
    <recommendedName>
        <fullName evidence="1">RNA-editing substrate-binding complex 6 protein domain-containing protein</fullName>
    </recommendedName>
</protein>
<evidence type="ECO:0000313" key="2">
    <source>
        <dbReference type="EMBL" id="KAL3765475.1"/>
    </source>
</evidence>
<gene>
    <name evidence="2" type="ORF">ACHAWO_009320</name>
</gene>
<accession>A0ABD3MN74</accession>
<reference evidence="2 3" key="1">
    <citation type="submission" date="2024-10" db="EMBL/GenBank/DDBJ databases">
        <title>Updated reference genomes for cyclostephanoid diatoms.</title>
        <authorList>
            <person name="Roberts W.R."/>
            <person name="Alverson A.J."/>
        </authorList>
    </citation>
    <scope>NUCLEOTIDE SEQUENCE [LARGE SCALE GENOMIC DNA]</scope>
    <source>
        <strain evidence="2 3">AJA010-31</strain>
    </source>
</reference>
<dbReference type="PANTHER" id="PTHR21228:SF40">
    <property type="entry name" value="LD45607P"/>
    <property type="match status" value="1"/>
</dbReference>
<comment type="caution">
    <text evidence="2">The sequence shown here is derived from an EMBL/GenBank/DDBJ whole genome shotgun (WGS) entry which is preliminary data.</text>
</comment>
<sequence>MAPDYQAGYPIISISIGRFSSRHTASPRERSTSRRGIDTGDYISIDDLLRASCNELNLGRFLPTVPVWIKISPLMLERSTGNVENNPQLEQQDLTTVILPMAKTVKEAKRRRKLNSYHRAFGKVMLGEDSGPLEDIFDICAITANRILPYYDARHISNLTCAYALIGYDPKLDNQTLLRNIGNESIVFIEEFNEQDISNMVWAFATLNVEHTSLFQTVGNRIEELISFESFKPQELSKIVWAYASLDKAHSALFEKVVQHPGLFEKVGDHATQLNNLKAFTPQALSNTVWAFAAGGMQHPALFEKIAYAPANELRSDLFEKIDIAVASRGNFQSFIEQALAYLAWAYAADSAYAPKIFNVNFTRALLKQQHQFIAEVLRQLYQWHLWQTKELSHAGLPEELREQCYKAFSAVDATVSRLQNDVVHELKSMDLNPVEEYIAPSGYSIDA</sequence>
<dbReference type="InterPro" id="IPR058917">
    <property type="entry name" value="RESC6_dom"/>
</dbReference>
<evidence type="ECO:0000259" key="1">
    <source>
        <dbReference type="Pfam" id="PF26188"/>
    </source>
</evidence>
<keyword evidence="3" id="KW-1185">Reference proteome</keyword>
<dbReference type="EMBL" id="JALLPJ020001401">
    <property type="protein sequence ID" value="KAL3765475.1"/>
    <property type="molecule type" value="Genomic_DNA"/>
</dbReference>
<proteinExistence type="predicted"/>
<dbReference type="Pfam" id="PF26188">
    <property type="entry name" value="RESC6"/>
    <property type="match status" value="1"/>
</dbReference>
<name>A0ABD3MN74_9STRA</name>
<feature type="domain" description="RNA-editing substrate-binding complex 6 protein" evidence="1">
    <location>
        <begin position="135"/>
        <end position="248"/>
    </location>
</feature>
<dbReference type="AlphaFoldDB" id="A0ABD3MN74"/>
<evidence type="ECO:0000313" key="3">
    <source>
        <dbReference type="Proteomes" id="UP001530400"/>
    </source>
</evidence>
<dbReference type="InterPro" id="IPR050870">
    <property type="entry name" value="FAST_kinase"/>
</dbReference>